<keyword evidence="3" id="KW-1185">Reference proteome</keyword>
<dbReference type="GeneID" id="94290433"/>
<dbReference type="KEGG" id="phet:94290433"/>
<organism evidence="2 3">
    <name type="scientific">Porcisia hertigi</name>
    <dbReference type="NCBI Taxonomy" id="2761500"/>
    <lineage>
        <taxon>Eukaryota</taxon>
        <taxon>Discoba</taxon>
        <taxon>Euglenozoa</taxon>
        <taxon>Kinetoplastea</taxon>
        <taxon>Metakinetoplastina</taxon>
        <taxon>Trypanosomatida</taxon>
        <taxon>Trypanosomatidae</taxon>
        <taxon>Leishmaniinae</taxon>
        <taxon>Porcisia</taxon>
    </lineage>
</organism>
<feature type="compositionally biased region" description="Polar residues" evidence="1">
    <location>
        <begin position="635"/>
        <end position="644"/>
    </location>
</feature>
<dbReference type="EMBL" id="JAFJZO010000022">
    <property type="protein sequence ID" value="KAG5504924.1"/>
    <property type="molecule type" value="Genomic_DNA"/>
</dbReference>
<dbReference type="Gene3D" id="2.60.120.10">
    <property type="entry name" value="Jelly Rolls"/>
    <property type="match status" value="2"/>
</dbReference>
<evidence type="ECO:0000256" key="1">
    <source>
        <dbReference type="SAM" id="MobiDB-lite"/>
    </source>
</evidence>
<proteinExistence type="predicted"/>
<feature type="region of interest" description="Disordered" evidence="1">
    <location>
        <begin position="258"/>
        <end position="296"/>
    </location>
</feature>
<gene>
    <name evidence="2" type="ORF">JKF63_04370</name>
</gene>
<feature type="region of interest" description="Disordered" evidence="1">
    <location>
        <begin position="94"/>
        <end position="121"/>
    </location>
</feature>
<feature type="region of interest" description="Disordered" evidence="1">
    <location>
        <begin position="620"/>
        <end position="650"/>
    </location>
</feature>
<protein>
    <submittedName>
        <fullName evidence="2">Uncharacterized protein</fullName>
    </submittedName>
</protein>
<name>A0A836I8N4_9TRYP</name>
<dbReference type="Proteomes" id="UP000674318">
    <property type="component" value="Unassembled WGS sequence"/>
</dbReference>
<comment type="caution">
    <text evidence="2">The sequence shown here is derived from an EMBL/GenBank/DDBJ whole genome shotgun (WGS) entry which is preliminary data.</text>
</comment>
<dbReference type="AlphaFoldDB" id="A0A836I8N4"/>
<evidence type="ECO:0000313" key="2">
    <source>
        <dbReference type="EMBL" id="KAG5504924.1"/>
    </source>
</evidence>
<accession>A0A836I8N4</accession>
<evidence type="ECO:0000313" key="3">
    <source>
        <dbReference type="Proteomes" id="UP000674318"/>
    </source>
</evidence>
<sequence>MPAFNGPTVAEQVAALPPLSQLLGIDLPEEPSSKMKPRGKAPAGRASSPRAAAGGKNASSSPSPSVGVPQPPPSQSPTATVRVLTKLMNVASGALPASSPSAQEDNHLPAVASSSSPTGSGYGFQEWRRVARSLELPIAYRSEEDIRLTLRLLRSLPFFESLVQNELLTLAEAMEVAEVEHAGRVLLRKPLVDDTTDLSTSAGIAAAAMATLPADRPPLRSCPSMSLDVDDSGKQRQLSGDWVMPAEHLFKRFKEQISRGEPPSLPPGCAEKSTGADQDGDVRPITASKARRGVRRFQPQSVMEKRSLVGVTTTPLFLPGEDYSDKDDSKPFTLVLLSGGGRLEWPRQRGLMDDPSEAALWHSYGLQLGDAMGYDLILKALPPGAQYVTSQKSMLLVVSSKGRPSDVVARLRRVCNRANEAVLRSQMQFITRKVRPRLFDEDDTTPGCMYPAPANVDTTASDERRQAEVSNVAAVAATSPATEPAGPSVASLIEHAARNLIPIRIPTEGVLLREGLAPAEECAIYFVVEGGLAVSQRIWSQDQQRLLAERAQLVRKLTPATGVAPTMDSLPGTDIMETARLRPGAYCGELAYLNEDPDNVASLDAEWTAAYWQSTLVEPITNPSQGSRRGDLAQPSRSDLTGSSAAKGGRKSLFRRHRATVVATQASLLYVLLPHAADQVFVGPVLQRMRDHIHSDYSSYRQLFSEYEKLYKWALYKERVLCDVSRKVPVTYR</sequence>
<feature type="compositionally biased region" description="Low complexity" evidence="1">
    <location>
        <begin position="41"/>
        <end position="68"/>
    </location>
</feature>
<dbReference type="InterPro" id="IPR014710">
    <property type="entry name" value="RmlC-like_jellyroll"/>
</dbReference>
<dbReference type="OrthoDB" id="273202at2759"/>
<dbReference type="RefSeq" id="XP_067757185.1">
    <property type="nucleotide sequence ID" value="XM_067900356.1"/>
</dbReference>
<feature type="region of interest" description="Disordered" evidence="1">
    <location>
        <begin position="24"/>
        <end position="78"/>
    </location>
</feature>
<reference evidence="2 3" key="1">
    <citation type="submission" date="2021-02" db="EMBL/GenBank/DDBJ databases">
        <title>Porcisia hertigi Genome sequencing and assembly.</title>
        <authorList>
            <person name="Almutairi H."/>
            <person name="Gatherer D."/>
        </authorList>
    </citation>
    <scope>NUCLEOTIDE SEQUENCE [LARGE SCALE GENOMIC DNA]</scope>
    <source>
        <strain evidence="2 3">C119</strain>
    </source>
</reference>